<keyword evidence="5" id="KW-0949">S-adenosyl-L-methionine</keyword>
<dbReference type="PANTHER" id="PTHR15458:SF11">
    <property type="entry name" value="PHOSPHATIDYLETHANOLAMINE N-METHYLTRANSFERASE B"/>
    <property type="match status" value="1"/>
</dbReference>
<keyword evidence="9" id="KW-0443">Lipid metabolism</keyword>
<keyword evidence="8 13" id="KW-1133">Transmembrane helix</keyword>
<feature type="transmembrane region" description="Helical" evidence="13">
    <location>
        <begin position="147"/>
        <end position="167"/>
    </location>
</feature>
<evidence type="ECO:0000256" key="8">
    <source>
        <dbReference type="ARBA" id="ARBA00022989"/>
    </source>
</evidence>
<evidence type="ECO:0000313" key="15">
    <source>
        <dbReference type="Proteomes" id="UP000274922"/>
    </source>
</evidence>
<keyword evidence="7" id="KW-0256">Endoplasmic reticulum</keyword>
<dbReference type="PROSITE" id="PS50244">
    <property type="entry name" value="S5A_REDUCTASE"/>
    <property type="match status" value="1"/>
</dbReference>
<reference evidence="15" key="1">
    <citation type="journal article" date="2018" name="Nat. Microbiol.">
        <title>Leveraging single-cell genomics to expand the fungal tree of life.</title>
        <authorList>
            <person name="Ahrendt S.R."/>
            <person name="Quandt C.A."/>
            <person name="Ciobanu D."/>
            <person name="Clum A."/>
            <person name="Salamov A."/>
            <person name="Andreopoulos B."/>
            <person name="Cheng J.F."/>
            <person name="Woyke T."/>
            <person name="Pelin A."/>
            <person name="Henrissat B."/>
            <person name="Reynolds N.K."/>
            <person name="Benny G.L."/>
            <person name="Smith M.E."/>
            <person name="James T.Y."/>
            <person name="Grigoriev I.V."/>
        </authorList>
    </citation>
    <scope>NUCLEOTIDE SEQUENCE [LARGE SCALE GENOMIC DNA]</scope>
    <source>
        <strain evidence="15">ATCC 52028</strain>
    </source>
</reference>
<accession>A0A4P9XAD1</accession>
<dbReference type="InterPro" id="IPR007318">
    <property type="entry name" value="Phopholipid_MeTrfase"/>
</dbReference>
<evidence type="ECO:0000256" key="11">
    <source>
        <dbReference type="ARBA" id="ARBA00023209"/>
    </source>
</evidence>
<dbReference type="GO" id="GO:0008757">
    <property type="term" value="F:S-adenosylmethionine-dependent methyltransferase activity"/>
    <property type="evidence" value="ECO:0007669"/>
    <property type="project" value="InterPro"/>
</dbReference>
<evidence type="ECO:0000256" key="12">
    <source>
        <dbReference type="ARBA" id="ARBA00023264"/>
    </source>
</evidence>
<proteinExistence type="inferred from homology"/>
<evidence type="ECO:0000256" key="10">
    <source>
        <dbReference type="ARBA" id="ARBA00023136"/>
    </source>
</evidence>
<dbReference type="Gene3D" id="1.20.120.1630">
    <property type="match status" value="1"/>
</dbReference>
<feature type="non-terminal residue" evidence="14">
    <location>
        <position position="1"/>
    </location>
</feature>
<evidence type="ECO:0000256" key="9">
    <source>
        <dbReference type="ARBA" id="ARBA00023098"/>
    </source>
</evidence>
<evidence type="ECO:0000256" key="13">
    <source>
        <dbReference type="SAM" id="Phobius"/>
    </source>
</evidence>
<keyword evidence="6 13" id="KW-0812">Transmembrane</keyword>
<evidence type="ECO:0000313" key="14">
    <source>
        <dbReference type="EMBL" id="RKP02090.1"/>
    </source>
</evidence>
<dbReference type="OrthoDB" id="8300106at2759"/>
<evidence type="ECO:0000256" key="6">
    <source>
        <dbReference type="ARBA" id="ARBA00022692"/>
    </source>
</evidence>
<dbReference type="HAMAP" id="MF_03216">
    <property type="entry name" value="PLMT"/>
    <property type="match status" value="1"/>
</dbReference>
<sequence length="179" mass="20037">PLLHQAFSAIVAHVVFYNLTAQLEYHTRIFTKIFGRLAVYLYGIALIASAGIRNVFLHRAIDADEGRFALLSDELSHWVGWGLVAYGVLLNLWTYKALGFKGVNNGDSFGYLMKAPVTTGPYRLSSDPQYLGTALLWFGIALLQKSAVGYVIAGFMYTVFRVSVLFIEGPHLRRIYAKR</sequence>
<keyword evidence="10 13" id="KW-0472">Membrane</keyword>
<keyword evidence="4" id="KW-0808">Transferase</keyword>
<dbReference type="UniPathway" id="UPA00753"/>
<dbReference type="Proteomes" id="UP000274922">
    <property type="component" value="Unassembled WGS sequence"/>
</dbReference>
<comment type="subcellular location">
    <subcellularLocation>
        <location evidence="1">Endomembrane system</location>
        <topology evidence="1">Multi-pass membrane protein</topology>
    </subcellularLocation>
</comment>
<evidence type="ECO:0000256" key="3">
    <source>
        <dbReference type="ARBA" id="ARBA00022603"/>
    </source>
</evidence>
<evidence type="ECO:0000256" key="1">
    <source>
        <dbReference type="ARBA" id="ARBA00004127"/>
    </source>
</evidence>
<feature type="transmembrane region" description="Helical" evidence="13">
    <location>
        <begin position="76"/>
        <end position="95"/>
    </location>
</feature>
<dbReference type="GO" id="GO:0012505">
    <property type="term" value="C:endomembrane system"/>
    <property type="evidence" value="ECO:0007669"/>
    <property type="project" value="UniProtKB-SubCell"/>
</dbReference>
<evidence type="ECO:0000256" key="2">
    <source>
        <dbReference type="ARBA" id="ARBA00022516"/>
    </source>
</evidence>
<dbReference type="PANTHER" id="PTHR15458">
    <property type="entry name" value="PHOSPHATIDYLETHANOLAMINE N-METHYLTRANSFERASE"/>
    <property type="match status" value="1"/>
</dbReference>
<dbReference type="Pfam" id="PF04191">
    <property type="entry name" value="PEMT"/>
    <property type="match status" value="1"/>
</dbReference>
<dbReference type="InterPro" id="IPR024960">
    <property type="entry name" value="PEMT/MFAP"/>
</dbReference>
<evidence type="ECO:0000256" key="5">
    <source>
        <dbReference type="ARBA" id="ARBA00022691"/>
    </source>
</evidence>
<keyword evidence="2" id="KW-0444">Lipid biosynthesis</keyword>
<organism evidence="14 15">
    <name type="scientific">Caulochytrium protostelioides</name>
    <dbReference type="NCBI Taxonomy" id="1555241"/>
    <lineage>
        <taxon>Eukaryota</taxon>
        <taxon>Fungi</taxon>
        <taxon>Fungi incertae sedis</taxon>
        <taxon>Chytridiomycota</taxon>
        <taxon>Chytridiomycota incertae sedis</taxon>
        <taxon>Chytridiomycetes</taxon>
        <taxon>Caulochytriales</taxon>
        <taxon>Caulochytriaceae</taxon>
        <taxon>Caulochytrium</taxon>
    </lineage>
</organism>
<evidence type="ECO:0000256" key="7">
    <source>
        <dbReference type="ARBA" id="ARBA00022824"/>
    </source>
</evidence>
<dbReference type="EMBL" id="ML014152">
    <property type="protein sequence ID" value="RKP02090.1"/>
    <property type="molecule type" value="Genomic_DNA"/>
</dbReference>
<dbReference type="GO" id="GO:0006656">
    <property type="term" value="P:phosphatidylcholine biosynthetic process"/>
    <property type="evidence" value="ECO:0007669"/>
    <property type="project" value="UniProtKB-UniPathway"/>
</dbReference>
<feature type="transmembrane region" description="Helical" evidence="13">
    <location>
        <begin position="37"/>
        <end position="56"/>
    </location>
</feature>
<dbReference type="STRING" id="1555241.A0A4P9XAD1"/>
<dbReference type="GO" id="GO:0032259">
    <property type="term" value="P:methylation"/>
    <property type="evidence" value="ECO:0007669"/>
    <property type="project" value="UniProtKB-KW"/>
</dbReference>
<keyword evidence="12" id="KW-1208">Phospholipid metabolism</keyword>
<keyword evidence="11" id="KW-0594">Phospholipid biosynthesis</keyword>
<protein>
    <submittedName>
        <fullName evidence="14">Uncharacterized protein</fullName>
    </submittedName>
</protein>
<feature type="non-terminal residue" evidence="14">
    <location>
        <position position="179"/>
    </location>
</feature>
<keyword evidence="3" id="KW-0489">Methyltransferase</keyword>
<dbReference type="AlphaFoldDB" id="A0A4P9XAD1"/>
<gene>
    <name evidence="14" type="ORF">CXG81DRAFT_6208</name>
</gene>
<evidence type="ECO:0000256" key="4">
    <source>
        <dbReference type="ARBA" id="ARBA00022679"/>
    </source>
</evidence>
<name>A0A4P9XAD1_9FUNG</name>
<keyword evidence="15" id="KW-1185">Reference proteome</keyword>